<dbReference type="SUPFAM" id="SSF46955">
    <property type="entry name" value="Putative DNA-binding domain"/>
    <property type="match status" value="1"/>
</dbReference>
<dbReference type="InterPro" id="IPR000551">
    <property type="entry name" value="MerR-type_HTH_dom"/>
</dbReference>
<protein>
    <submittedName>
        <fullName evidence="6">MerR HTH family regulatory protein</fullName>
    </submittedName>
</protein>
<organism evidence="6 7">
    <name type="scientific">Lihuaxuella thermophila</name>
    <dbReference type="NCBI Taxonomy" id="1173111"/>
    <lineage>
        <taxon>Bacteria</taxon>
        <taxon>Bacillati</taxon>
        <taxon>Bacillota</taxon>
        <taxon>Bacilli</taxon>
        <taxon>Bacillales</taxon>
        <taxon>Thermoactinomycetaceae</taxon>
        <taxon>Lihuaxuella</taxon>
    </lineage>
</organism>
<dbReference type="GO" id="GO:0003700">
    <property type="term" value="F:DNA-binding transcription factor activity"/>
    <property type="evidence" value="ECO:0007669"/>
    <property type="project" value="InterPro"/>
</dbReference>
<dbReference type="AlphaFoldDB" id="A0A1H8C3U1"/>
<accession>A0A1H8C3U1</accession>
<dbReference type="OrthoDB" id="6160at2"/>
<evidence type="ECO:0000313" key="6">
    <source>
        <dbReference type="EMBL" id="SEM89124.1"/>
    </source>
</evidence>
<dbReference type="CDD" id="cd00592">
    <property type="entry name" value="HTH_MerR-like"/>
    <property type="match status" value="1"/>
</dbReference>
<dbReference type="STRING" id="1173111.SAMN05444955_10326"/>
<reference evidence="6 7" key="1">
    <citation type="submission" date="2016-10" db="EMBL/GenBank/DDBJ databases">
        <authorList>
            <person name="de Groot N.N."/>
        </authorList>
    </citation>
    <scope>NUCLEOTIDE SEQUENCE [LARGE SCALE GENOMIC DNA]</scope>
    <source>
        <strain evidence="6 7">DSM 46701</strain>
    </source>
</reference>
<dbReference type="SMART" id="SM00422">
    <property type="entry name" value="HTH_MERR"/>
    <property type="match status" value="1"/>
</dbReference>
<dbReference type="InterPro" id="IPR047057">
    <property type="entry name" value="MerR_fam"/>
</dbReference>
<keyword evidence="4" id="KW-0804">Transcription</keyword>
<sequence length="120" mass="14081">MGRRRSLETIQQAETVTISELVRLSGVRYSTIKYYTEEGLLPFEQEDTRLTRRYHREKALARLTELRKWRQEGLSIREIKENLRKGENEHVGEIIEPDPNSLCSVSFSPFQTNEGNRPES</sequence>
<feature type="domain" description="HTH merR-type" evidence="5">
    <location>
        <begin position="15"/>
        <end position="85"/>
    </location>
</feature>
<dbReference type="GO" id="GO:0003677">
    <property type="term" value="F:DNA binding"/>
    <property type="evidence" value="ECO:0007669"/>
    <property type="project" value="UniProtKB-KW"/>
</dbReference>
<evidence type="ECO:0000259" key="5">
    <source>
        <dbReference type="PROSITE" id="PS50937"/>
    </source>
</evidence>
<evidence type="ECO:0000256" key="4">
    <source>
        <dbReference type="ARBA" id="ARBA00023163"/>
    </source>
</evidence>
<dbReference type="PANTHER" id="PTHR30204:SF69">
    <property type="entry name" value="MERR-FAMILY TRANSCRIPTIONAL REGULATOR"/>
    <property type="match status" value="1"/>
</dbReference>
<evidence type="ECO:0000256" key="3">
    <source>
        <dbReference type="ARBA" id="ARBA00023125"/>
    </source>
</evidence>
<keyword evidence="3" id="KW-0238">DNA-binding</keyword>
<evidence type="ECO:0000256" key="1">
    <source>
        <dbReference type="ARBA" id="ARBA00022491"/>
    </source>
</evidence>
<dbReference type="PROSITE" id="PS50937">
    <property type="entry name" value="HTH_MERR_2"/>
    <property type="match status" value="1"/>
</dbReference>
<name>A0A1H8C3U1_9BACL</name>
<dbReference type="PANTHER" id="PTHR30204">
    <property type="entry name" value="REDOX-CYCLING DRUG-SENSING TRANSCRIPTIONAL ACTIVATOR SOXR"/>
    <property type="match status" value="1"/>
</dbReference>
<keyword evidence="2" id="KW-0805">Transcription regulation</keyword>
<dbReference type="EMBL" id="FOCQ01000003">
    <property type="protein sequence ID" value="SEM89124.1"/>
    <property type="molecule type" value="Genomic_DNA"/>
</dbReference>
<dbReference type="InterPro" id="IPR009061">
    <property type="entry name" value="DNA-bd_dom_put_sf"/>
</dbReference>
<dbReference type="Gene3D" id="1.10.1660.10">
    <property type="match status" value="1"/>
</dbReference>
<evidence type="ECO:0000313" key="7">
    <source>
        <dbReference type="Proteomes" id="UP000199695"/>
    </source>
</evidence>
<evidence type="ECO:0000256" key="2">
    <source>
        <dbReference type="ARBA" id="ARBA00023015"/>
    </source>
</evidence>
<gene>
    <name evidence="6" type="ORF">SAMN05444955_10326</name>
</gene>
<dbReference type="RefSeq" id="WP_089965517.1">
    <property type="nucleotide sequence ID" value="NZ_FOCQ01000003.1"/>
</dbReference>
<proteinExistence type="predicted"/>
<dbReference type="Pfam" id="PF13411">
    <property type="entry name" value="MerR_1"/>
    <property type="match status" value="1"/>
</dbReference>
<dbReference type="Proteomes" id="UP000199695">
    <property type="component" value="Unassembled WGS sequence"/>
</dbReference>
<keyword evidence="7" id="KW-1185">Reference proteome</keyword>
<keyword evidence="1" id="KW-0678">Repressor</keyword>